<evidence type="ECO:0000313" key="2">
    <source>
        <dbReference type="Proteomes" id="UP000828390"/>
    </source>
</evidence>
<dbReference type="Proteomes" id="UP000828390">
    <property type="component" value="Unassembled WGS sequence"/>
</dbReference>
<evidence type="ECO:0000313" key="1">
    <source>
        <dbReference type="EMBL" id="KAH3834786.1"/>
    </source>
</evidence>
<organism evidence="1 2">
    <name type="scientific">Dreissena polymorpha</name>
    <name type="common">Zebra mussel</name>
    <name type="synonym">Mytilus polymorpha</name>
    <dbReference type="NCBI Taxonomy" id="45954"/>
    <lineage>
        <taxon>Eukaryota</taxon>
        <taxon>Metazoa</taxon>
        <taxon>Spiralia</taxon>
        <taxon>Lophotrochozoa</taxon>
        <taxon>Mollusca</taxon>
        <taxon>Bivalvia</taxon>
        <taxon>Autobranchia</taxon>
        <taxon>Heteroconchia</taxon>
        <taxon>Euheterodonta</taxon>
        <taxon>Imparidentia</taxon>
        <taxon>Neoheterodontei</taxon>
        <taxon>Myida</taxon>
        <taxon>Dreissenoidea</taxon>
        <taxon>Dreissenidae</taxon>
        <taxon>Dreissena</taxon>
    </lineage>
</organism>
<accession>A0A9D4K858</accession>
<comment type="caution">
    <text evidence="1">The sequence shown here is derived from an EMBL/GenBank/DDBJ whole genome shotgun (WGS) entry which is preliminary data.</text>
</comment>
<keyword evidence="2" id="KW-1185">Reference proteome</keyword>
<sequence length="55" mass="5878">MVCQMHATVLRVGVEGMDESEDENEEDDLEPTCMASCSGGVLTFLAISARTLLTA</sequence>
<protein>
    <submittedName>
        <fullName evidence="1">Uncharacterized protein</fullName>
    </submittedName>
</protein>
<dbReference type="AlphaFoldDB" id="A0A9D4K858"/>
<reference evidence="1" key="1">
    <citation type="journal article" date="2019" name="bioRxiv">
        <title>The Genome of the Zebra Mussel, Dreissena polymorpha: A Resource for Invasive Species Research.</title>
        <authorList>
            <person name="McCartney M.A."/>
            <person name="Auch B."/>
            <person name="Kono T."/>
            <person name="Mallez S."/>
            <person name="Zhang Y."/>
            <person name="Obille A."/>
            <person name="Becker A."/>
            <person name="Abrahante J.E."/>
            <person name="Garbe J."/>
            <person name="Badalamenti J.P."/>
            <person name="Herman A."/>
            <person name="Mangelson H."/>
            <person name="Liachko I."/>
            <person name="Sullivan S."/>
            <person name="Sone E.D."/>
            <person name="Koren S."/>
            <person name="Silverstein K.A.T."/>
            <person name="Beckman K.B."/>
            <person name="Gohl D.M."/>
        </authorList>
    </citation>
    <scope>NUCLEOTIDE SEQUENCE</scope>
    <source>
        <strain evidence="1">Duluth1</strain>
        <tissue evidence="1">Whole animal</tissue>
    </source>
</reference>
<dbReference type="EMBL" id="JAIWYP010000004">
    <property type="protein sequence ID" value="KAH3834786.1"/>
    <property type="molecule type" value="Genomic_DNA"/>
</dbReference>
<gene>
    <name evidence="1" type="ORF">DPMN_108121</name>
</gene>
<proteinExistence type="predicted"/>
<name>A0A9D4K858_DREPO</name>
<reference evidence="1" key="2">
    <citation type="submission" date="2020-11" db="EMBL/GenBank/DDBJ databases">
        <authorList>
            <person name="McCartney M.A."/>
            <person name="Auch B."/>
            <person name="Kono T."/>
            <person name="Mallez S."/>
            <person name="Becker A."/>
            <person name="Gohl D.M."/>
            <person name="Silverstein K.A.T."/>
            <person name="Koren S."/>
            <person name="Bechman K.B."/>
            <person name="Herman A."/>
            <person name="Abrahante J.E."/>
            <person name="Garbe J."/>
        </authorList>
    </citation>
    <scope>NUCLEOTIDE SEQUENCE</scope>
    <source>
        <strain evidence="1">Duluth1</strain>
        <tissue evidence="1">Whole animal</tissue>
    </source>
</reference>